<reference evidence="1" key="2">
    <citation type="journal article" date="2023" name="Science">
        <title>Genomic signatures of disease resistance in endangered staghorn corals.</title>
        <authorList>
            <person name="Vollmer S.V."/>
            <person name="Selwyn J.D."/>
            <person name="Despard B.A."/>
            <person name="Roesel C.L."/>
        </authorList>
    </citation>
    <scope>NUCLEOTIDE SEQUENCE</scope>
    <source>
        <strain evidence="1">K2</strain>
    </source>
</reference>
<protein>
    <submittedName>
        <fullName evidence="1">Uncharacterized protein</fullName>
    </submittedName>
</protein>
<name>A0AAD9Q9E9_ACRCE</name>
<gene>
    <name evidence="1" type="ORF">P5673_020614</name>
</gene>
<evidence type="ECO:0000313" key="2">
    <source>
        <dbReference type="Proteomes" id="UP001249851"/>
    </source>
</evidence>
<dbReference type="AlphaFoldDB" id="A0AAD9Q9E9"/>
<proteinExistence type="predicted"/>
<dbReference type="EMBL" id="JARQWQ010000051">
    <property type="protein sequence ID" value="KAK2557138.1"/>
    <property type="molecule type" value="Genomic_DNA"/>
</dbReference>
<reference evidence="1" key="1">
    <citation type="journal article" date="2023" name="G3 (Bethesda)">
        <title>Whole genome assembly and annotation of the endangered Caribbean coral Acropora cervicornis.</title>
        <authorList>
            <person name="Selwyn J.D."/>
            <person name="Vollmer S.V."/>
        </authorList>
    </citation>
    <scope>NUCLEOTIDE SEQUENCE</scope>
    <source>
        <strain evidence="1">K2</strain>
    </source>
</reference>
<comment type="caution">
    <text evidence="1">The sequence shown here is derived from an EMBL/GenBank/DDBJ whole genome shotgun (WGS) entry which is preliminary data.</text>
</comment>
<accession>A0AAD9Q9E9</accession>
<organism evidence="1 2">
    <name type="scientific">Acropora cervicornis</name>
    <name type="common">Staghorn coral</name>
    <dbReference type="NCBI Taxonomy" id="6130"/>
    <lineage>
        <taxon>Eukaryota</taxon>
        <taxon>Metazoa</taxon>
        <taxon>Cnidaria</taxon>
        <taxon>Anthozoa</taxon>
        <taxon>Hexacorallia</taxon>
        <taxon>Scleractinia</taxon>
        <taxon>Astrocoeniina</taxon>
        <taxon>Acroporidae</taxon>
        <taxon>Acropora</taxon>
    </lineage>
</organism>
<dbReference type="Proteomes" id="UP001249851">
    <property type="component" value="Unassembled WGS sequence"/>
</dbReference>
<sequence>MAPSTYFESDWTLHNTCFKANDSVSPQEPINRLLVADITQIISDTRFHQKFSCRKCRNGRESRTRFICRRSLQPQGTDVSTCLRRGKDLPVIVSQTD</sequence>
<evidence type="ECO:0000313" key="1">
    <source>
        <dbReference type="EMBL" id="KAK2557138.1"/>
    </source>
</evidence>
<keyword evidence="2" id="KW-1185">Reference proteome</keyword>